<keyword evidence="4" id="KW-0282">Flagellum</keyword>
<evidence type="ECO:0000313" key="4">
    <source>
        <dbReference type="EMBL" id="MEK9502526.1"/>
    </source>
</evidence>
<accession>A0ABU9ECR2</accession>
<dbReference type="RefSeq" id="WP_405282608.1">
    <property type="nucleotide sequence ID" value="NZ_CP144380.1"/>
</dbReference>
<dbReference type="Gene3D" id="1.20.58.300">
    <property type="entry name" value="FlgN-like"/>
    <property type="match status" value="1"/>
</dbReference>
<gene>
    <name evidence="4" type="primary">flgN</name>
    <name evidence="4" type="ORF">WI372_16150</name>
</gene>
<comment type="caution">
    <text evidence="4">The sequence shown here is derived from an EMBL/GenBank/DDBJ whole genome shotgun (WGS) entry which is preliminary data.</text>
</comment>
<evidence type="ECO:0000313" key="5">
    <source>
        <dbReference type="Proteomes" id="UP001484239"/>
    </source>
</evidence>
<keyword evidence="3" id="KW-1005">Bacterial flagellum biogenesis</keyword>
<protein>
    <submittedName>
        <fullName evidence="4">Flagellar export chaperone FlgN</fullName>
    </submittedName>
</protein>
<comment type="function">
    <text evidence="1">Required for the efficient initiation of filament assembly.</text>
</comment>
<evidence type="ECO:0000256" key="1">
    <source>
        <dbReference type="ARBA" id="ARBA00002397"/>
    </source>
</evidence>
<reference evidence="4 5" key="1">
    <citation type="submission" date="2024-02" db="EMBL/GenBank/DDBJ databases">
        <title>A novel Gemmatimonadota bacterium.</title>
        <authorList>
            <person name="Du Z.-J."/>
            <person name="Ye Y.-Q."/>
        </authorList>
    </citation>
    <scope>NUCLEOTIDE SEQUENCE [LARGE SCALE GENOMIC DNA]</scope>
    <source>
        <strain evidence="4 5">DH-20</strain>
    </source>
</reference>
<evidence type="ECO:0000256" key="2">
    <source>
        <dbReference type="ARBA" id="ARBA00007703"/>
    </source>
</evidence>
<dbReference type="Pfam" id="PF05130">
    <property type="entry name" value="FlgN"/>
    <property type="match status" value="1"/>
</dbReference>
<name>A0ABU9ECR2_9BACT</name>
<sequence>MIPSVAYEESGVDVDTNRLAEALVEEEKLLTELASIFRCQREALVRSDPEAVDESVFAASRVAGTLTEARRRRRILLGVVAGWEDATLRDLDDLLGAQMTMDLIEARGALQATAADLRREVELNRTILRRLMQDNRAHLATLLGGTGGPGDGSGYAAAMPRRLLDREI</sequence>
<keyword evidence="4" id="KW-0969">Cilium</keyword>
<keyword evidence="5" id="KW-1185">Reference proteome</keyword>
<dbReference type="Proteomes" id="UP001484239">
    <property type="component" value="Unassembled WGS sequence"/>
</dbReference>
<organism evidence="4 5">
    <name type="scientific">Gaopeijia maritima</name>
    <dbReference type="NCBI Taxonomy" id="3119007"/>
    <lineage>
        <taxon>Bacteria</taxon>
        <taxon>Pseudomonadati</taxon>
        <taxon>Gemmatimonadota</taxon>
        <taxon>Longimicrobiia</taxon>
        <taxon>Gaopeijiales</taxon>
        <taxon>Gaopeijiaceae</taxon>
        <taxon>Gaopeijia</taxon>
    </lineage>
</organism>
<keyword evidence="4" id="KW-0966">Cell projection</keyword>
<dbReference type="InterPro" id="IPR036679">
    <property type="entry name" value="FlgN-like_sf"/>
</dbReference>
<evidence type="ECO:0000256" key="3">
    <source>
        <dbReference type="ARBA" id="ARBA00022795"/>
    </source>
</evidence>
<dbReference type="SUPFAM" id="SSF140566">
    <property type="entry name" value="FlgN-like"/>
    <property type="match status" value="1"/>
</dbReference>
<proteinExistence type="inferred from homology"/>
<dbReference type="EMBL" id="JBBHLI010000012">
    <property type="protein sequence ID" value="MEK9502526.1"/>
    <property type="molecule type" value="Genomic_DNA"/>
</dbReference>
<dbReference type="InterPro" id="IPR007809">
    <property type="entry name" value="FlgN-like"/>
</dbReference>
<comment type="similarity">
    <text evidence="2">Belongs to the FlgN family.</text>
</comment>